<keyword evidence="2" id="KW-1185">Reference proteome</keyword>
<sequence>MSRPSAAQAIAIDHKIDRFIFKKSKLCDNLFKERLSTLPEEAKERYQRIEEQYLRFRRWAAYFGAMARPASGISYSPRVIFFENLMRSEASLDSRLKSVPKLRDWFLNLLNILEENLREDIESDAKSPTPLLEMNAAPHTCPEDIVSIYTVTLEGITESINRIHRLGNTIRKSSIAQVASGITTFVKSDGDEDEFVARMNLAIVKGLYPDISNSFAEHLAESISLRRKQMLLENARYQVLTTRRSEPSQQHNQSSHETEIPTTPKQVIAIKLPGVNESRPRPTTLVLAVKMVLKRALTRVLKQTREIPSNGAPGAPNANSSIRHRYRTGALRLLLNWFNTEEKEVTTCSRIAAPRTNKNLYPRVPEWSNGSQHCQCEWCLEDIPYTKEKDQWQAAWETHFKRDLRPYICISERCGADPEYFASLQEWRKHMDNIHSPEWTQDIFNPYVWYCDDEHEEVLEFKTSLDLRKHIMEEHDYDQKKREWILGWNVIPMPRRPTECPFCGYDVIIEDSSQHVGLSALSTDPPKVPNSENIDASIRTELDTKTTALTEQQHVEAQHQKLVDHIASHLESLALVSLRYFDDEVGSVDSNETTLGVAEKDLSGDFRGRHYFELRGSLVFEDPVPESLQLAREQSEPREMQG</sequence>
<organism evidence="1 2">
    <name type="scientific">Lasiodiplodia mahajangana</name>
    <dbReference type="NCBI Taxonomy" id="1108764"/>
    <lineage>
        <taxon>Eukaryota</taxon>
        <taxon>Fungi</taxon>
        <taxon>Dikarya</taxon>
        <taxon>Ascomycota</taxon>
        <taxon>Pezizomycotina</taxon>
        <taxon>Dothideomycetes</taxon>
        <taxon>Dothideomycetes incertae sedis</taxon>
        <taxon>Botryosphaeriales</taxon>
        <taxon>Botryosphaeriaceae</taxon>
        <taxon>Lasiodiplodia</taxon>
    </lineage>
</organism>
<dbReference type="Proteomes" id="UP001153332">
    <property type="component" value="Unassembled WGS sequence"/>
</dbReference>
<name>A0ACC2K150_9PEZI</name>
<proteinExistence type="predicted"/>
<gene>
    <name evidence="1" type="ORF">O1611_g227</name>
</gene>
<evidence type="ECO:0000313" key="1">
    <source>
        <dbReference type="EMBL" id="KAJ8133394.1"/>
    </source>
</evidence>
<comment type="caution">
    <text evidence="1">The sequence shown here is derived from an EMBL/GenBank/DDBJ whole genome shotgun (WGS) entry which is preliminary data.</text>
</comment>
<evidence type="ECO:0000313" key="2">
    <source>
        <dbReference type="Proteomes" id="UP001153332"/>
    </source>
</evidence>
<dbReference type="EMBL" id="JAPUUL010000017">
    <property type="protein sequence ID" value="KAJ8133394.1"/>
    <property type="molecule type" value="Genomic_DNA"/>
</dbReference>
<accession>A0ACC2K150</accession>
<protein>
    <submittedName>
        <fullName evidence="1">Uncharacterized protein</fullName>
    </submittedName>
</protein>
<reference evidence="1" key="1">
    <citation type="submission" date="2022-12" db="EMBL/GenBank/DDBJ databases">
        <title>Genome Sequence of Lasiodiplodia mahajangana.</title>
        <authorList>
            <person name="Buettner E."/>
        </authorList>
    </citation>
    <scope>NUCLEOTIDE SEQUENCE</scope>
    <source>
        <strain evidence="1">VT137</strain>
    </source>
</reference>